<dbReference type="EMBL" id="CAJFDH010000001">
    <property type="protein sequence ID" value="CAD5207266.1"/>
    <property type="molecule type" value="Genomic_DNA"/>
</dbReference>
<feature type="compositionally biased region" description="Basic and acidic residues" evidence="1">
    <location>
        <begin position="76"/>
        <end position="100"/>
    </location>
</feature>
<evidence type="ECO:0000313" key="3">
    <source>
        <dbReference type="Proteomes" id="UP000614601"/>
    </source>
</evidence>
<reference evidence="2" key="1">
    <citation type="submission" date="2020-09" db="EMBL/GenBank/DDBJ databases">
        <authorList>
            <person name="Kikuchi T."/>
        </authorList>
    </citation>
    <scope>NUCLEOTIDE SEQUENCE</scope>
    <source>
        <strain evidence="2">SH1</strain>
    </source>
</reference>
<name>A0A811JVH5_9BILA</name>
<keyword evidence="3" id="KW-1185">Reference proteome</keyword>
<sequence length="191" mass="20839">MSSVMTVAGPAFTSTSASSAFAEMSFGFRLYRQARLIRKSAHTDEKTKQTKNLPASLKISEVGQAIFVEPASSNLAKKEKKEKQTNLKKAESPEPAEKITDNLQTFAANPASPTRPDKRGYDAESAAESSDPALKIRLTGAVPTVQLTLDQAVEKPAVKEEMWTKFGALFNGQRTAKPEEVKAFLRLSEMS</sequence>
<protein>
    <submittedName>
        <fullName evidence="2">Uncharacterized protein</fullName>
    </submittedName>
</protein>
<gene>
    <name evidence="2" type="ORF">BOKJ2_LOCUS1950</name>
</gene>
<evidence type="ECO:0000256" key="1">
    <source>
        <dbReference type="SAM" id="MobiDB-lite"/>
    </source>
</evidence>
<accession>A0A811JVH5</accession>
<comment type="caution">
    <text evidence="2">The sequence shown here is derived from an EMBL/GenBank/DDBJ whole genome shotgun (WGS) entry which is preliminary data.</text>
</comment>
<proteinExistence type="predicted"/>
<feature type="region of interest" description="Disordered" evidence="1">
    <location>
        <begin position="71"/>
        <end position="130"/>
    </location>
</feature>
<dbReference type="Proteomes" id="UP000783686">
    <property type="component" value="Unassembled WGS sequence"/>
</dbReference>
<dbReference type="AlphaFoldDB" id="A0A811JVH5"/>
<evidence type="ECO:0000313" key="2">
    <source>
        <dbReference type="EMBL" id="CAD5207266.1"/>
    </source>
</evidence>
<organism evidence="2 3">
    <name type="scientific">Bursaphelenchus okinawaensis</name>
    <dbReference type="NCBI Taxonomy" id="465554"/>
    <lineage>
        <taxon>Eukaryota</taxon>
        <taxon>Metazoa</taxon>
        <taxon>Ecdysozoa</taxon>
        <taxon>Nematoda</taxon>
        <taxon>Chromadorea</taxon>
        <taxon>Rhabditida</taxon>
        <taxon>Tylenchina</taxon>
        <taxon>Tylenchomorpha</taxon>
        <taxon>Aphelenchoidea</taxon>
        <taxon>Aphelenchoididae</taxon>
        <taxon>Bursaphelenchus</taxon>
    </lineage>
</organism>
<dbReference type="EMBL" id="CAJFCW020000001">
    <property type="protein sequence ID" value="CAG9085004.1"/>
    <property type="molecule type" value="Genomic_DNA"/>
</dbReference>
<dbReference type="Proteomes" id="UP000614601">
    <property type="component" value="Unassembled WGS sequence"/>
</dbReference>